<dbReference type="PANTHER" id="PTHR11311">
    <property type="entry name" value="SPONDIN"/>
    <property type="match status" value="1"/>
</dbReference>
<organism evidence="3">
    <name type="scientific">Dugesia japonica</name>
    <name type="common">Planarian</name>
    <dbReference type="NCBI Taxonomy" id="6161"/>
    <lineage>
        <taxon>Eukaryota</taxon>
        <taxon>Metazoa</taxon>
        <taxon>Spiralia</taxon>
        <taxon>Lophotrochozoa</taxon>
        <taxon>Platyhelminthes</taxon>
        <taxon>Rhabditophora</taxon>
        <taxon>Seriata</taxon>
        <taxon>Tricladida</taxon>
        <taxon>Continenticola</taxon>
        <taxon>Geoplanoidea</taxon>
        <taxon>Dugesiidae</taxon>
        <taxon>Dugesia</taxon>
    </lineage>
</organism>
<evidence type="ECO:0000256" key="1">
    <source>
        <dbReference type="SAM" id="MobiDB-lite"/>
    </source>
</evidence>
<dbReference type="CDD" id="cd19941">
    <property type="entry name" value="TIL"/>
    <property type="match status" value="2"/>
</dbReference>
<evidence type="ECO:0000313" key="3">
    <source>
        <dbReference type="EMBL" id="BAV60024.1"/>
    </source>
</evidence>
<dbReference type="GO" id="GO:0031012">
    <property type="term" value="C:extracellular matrix"/>
    <property type="evidence" value="ECO:0007669"/>
    <property type="project" value="TreeGrafter"/>
</dbReference>
<dbReference type="InterPro" id="IPR051418">
    <property type="entry name" value="Spondin/Thrombospondin_T1"/>
</dbReference>
<feature type="domain" description="TIL" evidence="2">
    <location>
        <begin position="916"/>
        <end position="970"/>
    </location>
</feature>
<dbReference type="SMART" id="SM00209">
    <property type="entry name" value="TSP1"/>
    <property type="match status" value="8"/>
</dbReference>
<dbReference type="AlphaFoldDB" id="A0A1C9ZVF9"/>
<dbReference type="GO" id="GO:0007155">
    <property type="term" value="P:cell adhesion"/>
    <property type="evidence" value="ECO:0007669"/>
    <property type="project" value="TreeGrafter"/>
</dbReference>
<dbReference type="InterPro" id="IPR036383">
    <property type="entry name" value="TSP1_rpt_sf"/>
</dbReference>
<dbReference type="SUPFAM" id="SSF57567">
    <property type="entry name" value="Serine protease inhibitors"/>
    <property type="match status" value="3"/>
</dbReference>
<dbReference type="InterPro" id="IPR002919">
    <property type="entry name" value="TIL_dom"/>
</dbReference>
<accession>A0A1C9ZVF9</accession>
<dbReference type="PANTHER" id="PTHR11311:SF15">
    <property type="entry name" value="SPONDIN-2"/>
    <property type="match status" value="1"/>
</dbReference>
<protein>
    <recommendedName>
        <fullName evidence="2">TIL domain-containing protein</fullName>
    </recommendedName>
</protein>
<dbReference type="PROSITE" id="PS50092">
    <property type="entry name" value="TSP1"/>
    <property type="match status" value="6"/>
</dbReference>
<feature type="domain" description="TIL" evidence="2">
    <location>
        <begin position="759"/>
        <end position="811"/>
    </location>
</feature>
<dbReference type="Gene3D" id="2.10.25.10">
    <property type="entry name" value="Laminin"/>
    <property type="match status" value="2"/>
</dbReference>
<sequence length="1186" mass="129231">TESTSTGVTTTGVTTTEYVPTTTSISTTGVTSTGETTTRLKMTEASTTGVTTTGGETTESTSTGVTTTGVTTTEYVPTTTSISTTGVTSTGVTTTGLKMTESTSTGVTTTGVTTTGVTTTELVPTITGISTTGVTSTGVTTTIVTTTGITTGLSSTGLTYTTSGLSCSSWSDWSVCNVSCGDGFTFRFRNCSFIQSEQKPCFPMNCFCSVVFSDVAVKIRREVVDAWIEIDDFPGLSNPLEVVEDGQLISANVSVLFNCAYCTCINGELNCQSDDICKKDCQWSQWSEWSDCLGNCDNSVKKRNRFVIKQPNYGGKFCESNGYEEIESCPNSCICEWSPWSLWTPCTEKCGGGTTNKTRISLNSGCDYTQDSTVVSVSCNNFPCSTETSTSQCSDNKIFVICHNVTCPRTCNDVQNNGIGCEESQDCDTGCFCPPGYVEDILGNCIKSESCCDISNANCKECETGVCENGQAVCVPNDNCDCSWNQWQEWTSCNKLCGESQQTRIRIKNTEQRGKGRSCVGTDKDIKPCTFVPCVTCTDDETREIYPSGSPMPSNFACQECFCNFTGVKECKESSDDNKPIAKWNDWSAWSICSGNCPNGTRSRDRICIDPCNDFSTRCQGPRLETEPCEMKCQVNCLMGPWRNETTCNAQCCSGMPVAYGVITQVRDLLVPSININEECETNRSIPCQMNCPVDCKVLTYATSECIKKCSANDSQCDPSCGNGMVTKIPQEVIKSVNGGKDCSVIYEPCFLGNCSAPCVAPKKLLSCVNPCETQCSDLSKKCSNIDCIESCACPDNMLEQDGKCVQKTECRCTWNENLLGSKPASYNDESLPDTIFTKDCNNCSCRQGKWICTKNTCTQDCQWSDWKIATPCNVTCGQGIQILERTVSEVAKYGGKDCQGINRTQEMCYAATKCCENNVAYSLKNSFCEQTCDDVINKQHPTHICDEGCKCQSGYVRDFNNTCVPTSECFRCDVNGVTWQNGQTKKDVNACRLFICIRGQIVSKQLDITNGLPACSLEDEALVNNGAKTIINDYRCCYSAAIPRCKVKTIKVNEITLANGDPCKLTDGKLIQKSVCSGGCNARTSIRALEQITNPLTIFSEYSKLLTNNPSELPIGYMHDSACNCCSPDQYAINPPYKYTCINLNNGKTVTGYMMDLRITKCACKNSCEIVKNFTNLKRKNFIKT</sequence>
<feature type="domain" description="TIL" evidence="2">
    <location>
        <begin position="393"/>
        <end position="451"/>
    </location>
</feature>
<reference evidence="3" key="1">
    <citation type="submission" date="2016-03" db="EMBL/GenBank/DDBJ databases">
        <title>Morphological and functional dissection of the planarian mesenchymal space.</title>
        <authorList>
            <person name="Agata K."/>
            <person name="Teramoto M."/>
            <person name="Takamastu-Kudome T."/>
            <person name="Nishimura O."/>
            <person name="An Y."/>
            <person name="Kashima M."/>
            <person name="Shibata N."/>
        </authorList>
    </citation>
    <scope>NUCLEOTIDE SEQUENCE</scope>
</reference>
<feature type="non-terminal residue" evidence="3">
    <location>
        <position position="1"/>
    </location>
</feature>
<dbReference type="Pfam" id="PF00090">
    <property type="entry name" value="TSP_1"/>
    <property type="match status" value="6"/>
</dbReference>
<dbReference type="EMBL" id="LC136923">
    <property type="protein sequence ID" value="BAV60024.1"/>
    <property type="molecule type" value="mRNA"/>
</dbReference>
<proteinExistence type="evidence at transcript level"/>
<dbReference type="SUPFAM" id="SSF82895">
    <property type="entry name" value="TSP-1 type 1 repeat"/>
    <property type="match status" value="5"/>
</dbReference>
<dbReference type="InterPro" id="IPR000884">
    <property type="entry name" value="TSP1_rpt"/>
</dbReference>
<feature type="region of interest" description="Disordered" evidence="1">
    <location>
        <begin position="24"/>
        <end position="72"/>
    </location>
</feature>
<dbReference type="Gene3D" id="2.20.100.10">
    <property type="entry name" value="Thrombospondin type-1 (TSP1) repeat"/>
    <property type="match status" value="5"/>
</dbReference>
<dbReference type="Pfam" id="PF01826">
    <property type="entry name" value="TIL"/>
    <property type="match status" value="3"/>
</dbReference>
<evidence type="ECO:0000259" key="2">
    <source>
        <dbReference type="Pfam" id="PF01826"/>
    </source>
</evidence>
<dbReference type="InterPro" id="IPR036084">
    <property type="entry name" value="Ser_inhib-like_sf"/>
</dbReference>
<name>A0A1C9ZVF9_DUGJA</name>